<reference evidence="1" key="1">
    <citation type="submission" date="2022-08" db="EMBL/GenBank/DDBJ databases">
        <title>Whole genome sequencing of non-tuberculosis mycobacteria type-strains.</title>
        <authorList>
            <person name="Igarashi Y."/>
            <person name="Osugi A."/>
            <person name="Mitarai S."/>
        </authorList>
    </citation>
    <scope>NUCLEOTIDE SEQUENCE</scope>
    <source>
        <strain evidence="1">JCM 16369</strain>
    </source>
</reference>
<evidence type="ECO:0000313" key="2">
    <source>
        <dbReference type="Proteomes" id="UP001055337"/>
    </source>
</evidence>
<dbReference type="Proteomes" id="UP001055337">
    <property type="component" value="Chromosome"/>
</dbReference>
<organism evidence="1 2">
    <name type="scientific">Mycolicibacterium crocinum</name>
    <dbReference type="NCBI Taxonomy" id="388459"/>
    <lineage>
        <taxon>Bacteria</taxon>
        <taxon>Bacillati</taxon>
        <taxon>Actinomycetota</taxon>
        <taxon>Actinomycetes</taxon>
        <taxon>Mycobacteriales</taxon>
        <taxon>Mycobacteriaceae</taxon>
        <taxon>Mycolicibacterium</taxon>
    </lineage>
</organism>
<sequence length="238" mass="26786">MTGVAYDQRVAATDWDAVATELETLGGALTGPLLSPGETAELAAIYPEDNRFRSTIDMARYRFGEGQYRYFARPYPQAVAELKHALYPRLLPIARDWWRKLRRDPPWPDSLDEWLDICHRAGQTRTTALMLKYTAGGWCALHQDLYGELVFPLQVVINLTRPDIDYTGGEFLLYEQRPRAQSRGTAISIPHGHGLVITTRERPVLSKRGWAAGPVRHGVSTLHTGSRMTLGLIFHDAS</sequence>
<evidence type="ECO:0000313" key="1">
    <source>
        <dbReference type="EMBL" id="ULN44051.1"/>
    </source>
</evidence>
<accession>A0ABY3TRG3</accession>
<gene>
    <name evidence="1" type="ORF">MI149_13855</name>
</gene>
<dbReference type="Pfam" id="PF09859">
    <property type="entry name" value="Oxygenase-NA"/>
    <property type="match status" value="1"/>
</dbReference>
<name>A0ABY3TRG3_9MYCO</name>
<dbReference type="RefSeq" id="WP_240180170.1">
    <property type="nucleotide sequence ID" value="NZ_CP092362.2"/>
</dbReference>
<keyword evidence="2" id="KW-1185">Reference proteome</keyword>
<dbReference type="EMBL" id="CP092362">
    <property type="protein sequence ID" value="ULN44051.1"/>
    <property type="molecule type" value="Genomic_DNA"/>
</dbReference>
<protein>
    <submittedName>
        <fullName evidence="1">2OG-Fe(II) oxygenase</fullName>
    </submittedName>
</protein>
<proteinExistence type="predicted"/>
<dbReference type="InterPro" id="IPR018655">
    <property type="entry name" value="DUF2086"/>
</dbReference>